<gene>
    <name evidence="1" type="ORF">AD953_10655</name>
</gene>
<comment type="caution">
    <text evidence="1">The sequence shown here is derived from an EMBL/GenBank/DDBJ whole genome shotgun (WGS) entry which is preliminary data.</text>
</comment>
<reference evidence="1 2" key="1">
    <citation type="submission" date="2015-06" db="EMBL/GenBank/DDBJ databases">
        <title>Improved classification and identification of acetic acid bacteria using matrix-assisted laser desorption/ionization time-of-flight mass spectrometry; Gluconobacter nephelii and Gluconobacter uchimurae are later heterotypic synonyms of Gluconobacter japonicus and Gluconobacter oxydans, respectively.</title>
        <authorList>
            <person name="Li L."/>
            <person name="Cleenwerck I."/>
            <person name="De Vuyst L."/>
            <person name="Vandamme P."/>
        </authorList>
    </citation>
    <scope>NUCLEOTIDE SEQUENCE [LARGE SCALE GENOMIC DNA]</scope>
    <source>
        <strain evidence="1 2">LMG 1604</strain>
    </source>
</reference>
<dbReference type="Proteomes" id="UP000075538">
    <property type="component" value="Unassembled WGS sequence"/>
</dbReference>
<evidence type="ECO:0000313" key="1">
    <source>
        <dbReference type="EMBL" id="KXV74678.1"/>
    </source>
</evidence>
<accession>A0A149V397</accession>
<name>A0A149V397_9PROT</name>
<dbReference type="PATRIC" id="fig|178901.15.peg.1856"/>
<sequence>MSTREKLPPDLYWASISWNGAVDNEAIIGFDRRAETFFCQAFEPAPEENADDETPRLWMFPSYRAYPTFDDLLQGLAEEGATLLSCELTDDLEKGHSDD</sequence>
<dbReference type="RefSeq" id="WP_061491395.1">
    <property type="nucleotide sequence ID" value="NZ_LHZZ01000591.1"/>
</dbReference>
<protein>
    <submittedName>
        <fullName evidence="1">Uncharacterized protein</fullName>
    </submittedName>
</protein>
<organism evidence="1 2">
    <name type="scientific">Acetobacter malorum</name>
    <dbReference type="NCBI Taxonomy" id="178901"/>
    <lineage>
        <taxon>Bacteria</taxon>
        <taxon>Pseudomonadati</taxon>
        <taxon>Pseudomonadota</taxon>
        <taxon>Alphaproteobacteria</taxon>
        <taxon>Acetobacterales</taxon>
        <taxon>Acetobacteraceae</taxon>
        <taxon>Acetobacter</taxon>
    </lineage>
</organism>
<dbReference type="EMBL" id="LHZZ01000591">
    <property type="protein sequence ID" value="KXV74678.1"/>
    <property type="molecule type" value="Genomic_DNA"/>
</dbReference>
<proteinExistence type="predicted"/>
<dbReference type="AlphaFoldDB" id="A0A149V397"/>
<evidence type="ECO:0000313" key="2">
    <source>
        <dbReference type="Proteomes" id="UP000075538"/>
    </source>
</evidence>